<dbReference type="HOGENOM" id="CLU_2905758_0_0_1"/>
<evidence type="ECO:0000313" key="1">
    <source>
        <dbReference type="EMBL" id="ELQ76475.1"/>
    </source>
</evidence>
<dbReference type="VEuPathDB" id="MicrosporidiaDB:THOM_0502"/>
<keyword evidence="2" id="KW-1185">Reference proteome</keyword>
<proteinExistence type="predicted"/>
<dbReference type="InParanoid" id="L7JYS7"/>
<accession>L7JYS7</accession>
<dbReference type="Proteomes" id="UP000011185">
    <property type="component" value="Unassembled WGS sequence"/>
</dbReference>
<evidence type="ECO:0000313" key="2">
    <source>
        <dbReference type="Proteomes" id="UP000011185"/>
    </source>
</evidence>
<reference evidence="1 2" key="1">
    <citation type="journal article" date="2012" name="PLoS Pathog.">
        <title>The genome of the obligate intracellular parasite Trachipleistophora hominis: new insights into microsporidian genome dynamics and reductive evolution.</title>
        <authorList>
            <person name="Heinz E."/>
            <person name="Williams T.A."/>
            <person name="Nakjang S."/>
            <person name="Noel C.J."/>
            <person name="Swan D.C."/>
            <person name="Goldberg A.V."/>
            <person name="Harris S.R."/>
            <person name="Weinmaier T."/>
            <person name="Markert S."/>
            <person name="Becher D."/>
            <person name="Bernhardt J."/>
            <person name="Dagan T."/>
            <person name="Hacker C."/>
            <person name="Lucocq J.M."/>
            <person name="Schweder T."/>
            <person name="Rattei T."/>
            <person name="Hall N."/>
            <person name="Hirt R.P."/>
            <person name="Embley T.M."/>
        </authorList>
    </citation>
    <scope>NUCLEOTIDE SEQUENCE [LARGE SCALE GENOMIC DNA]</scope>
</reference>
<dbReference type="AlphaFoldDB" id="L7JYS7"/>
<protein>
    <submittedName>
        <fullName evidence="1">Uncharacterized protein</fullName>
    </submittedName>
</protein>
<name>L7JYS7_TRAHO</name>
<organism evidence="1 2">
    <name type="scientific">Trachipleistophora hominis</name>
    <name type="common">Microsporidian parasite</name>
    <dbReference type="NCBI Taxonomy" id="72359"/>
    <lineage>
        <taxon>Eukaryota</taxon>
        <taxon>Fungi</taxon>
        <taxon>Fungi incertae sedis</taxon>
        <taxon>Microsporidia</taxon>
        <taxon>Pleistophoridae</taxon>
        <taxon>Trachipleistophora</taxon>
    </lineage>
</organism>
<sequence>MTSIFKRTFYTPHMLNPFFLEYTEALGKTFILTTTTTFLRNVVNLKNRKCIVLIGRRTRCTC</sequence>
<dbReference type="EMBL" id="JH993845">
    <property type="protein sequence ID" value="ELQ76475.1"/>
    <property type="molecule type" value="Genomic_DNA"/>
</dbReference>
<gene>
    <name evidence="1" type="ORF">THOM_0502</name>
</gene>